<evidence type="ECO:0000256" key="1">
    <source>
        <dbReference type="SAM" id="SignalP"/>
    </source>
</evidence>
<evidence type="ECO:0000313" key="2">
    <source>
        <dbReference type="EMBL" id="KAJ5486821.1"/>
    </source>
</evidence>
<accession>A0A9W9XA51</accession>
<dbReference type="InterPro" id="IPR049168">
    <property type="entry name" value="Glyco_hydro_134"/>
</dbReference>
<name>A0A9W9XA51_9EURO</name>
<protein>
    <submittedName>
        <fullName evidence="2">Uncharacterized protein</fullName>
    </submittedName>
</protein>
<sequence>MQLLSIVGVMALVPAVLSSPVTDFKEIAVRADDRGSQTVAGLGARKQEVVAAGGNTRDLAIAMLETDTMTTDYTYSDGKTGDGTNFGIFKQNWFILRHSASEFLGQTVDDVDNGAILNSDLGKDIQARHEGEEHYGFETWFSGHRNGESGIKNPGTEDINGYIDAIAWIQQQIESDEKYQSDDTRFWVDVQAI</sequence>
<keyword evidence="3" id="KW-1185">Reference proteome</keyword>
<reference evidence="2" key="2">
    <citation type="journal article" date="2023" name="IMA Fungus">
        <title>Comparative genomic study of the Penicillium genus elucidates a diverse pangenome and 15 lateral gene transfer events.</title>
        <authorList>
            <person name="Petersen C."/>
            <person name="Sorensen T."/>
            <person name="Nielsen M.R."/>
            <person name="Sondergaard T.E."/>
            <person name="Sorensen J.L."/>
            <person name="Fitzpatrick D.A."/>
            <person name="Frisvad J.C."/>
            <person name="Nielsen K.L."/>
        </authorList>
    </citation>
    <scope>NUCLEOTIDE SEQUENCE</scope>
    <source>
        <strain evidence="2">IBT 17660</strain>
    </source>
</reference>
<feature type="chain" id="PRO_5040835828" evidence="1">
    <location>
        <begin position="19"/>
        <end position="193"/>
    </location>
</feature>
<keyword evidence="1" id="KW-0732">Signal</keyword>
<dbReference type="Proteomes" id="UP001147760">
    <property type="component" value="Unassembled WGS sequence"/>
</dbReference>
<dbReference type="OrthoDB" id="2888121at2759"/>
<proteinExistence type="predicted"/>
<dbReference type="AlphaFoldDB" id="A0A9W9XA51"/>
<dbReference type="EMBL" id="JAPWDO010000001">
    <property type="protein sequence ID" value="KAJ5486821.1"/>
    <property type="molecule type" value="Genomic_DNA"/>
</dbReference>
<dbReference type="Pfam" id="PF21087">
    <property type="entry name" value="Glyco_hydro_134"/>
    <property type="match status" value="1"/>
</dbReference>
<gene>
    <name evidence="2" type="ORF">N7530_001121</name>
</gene>
<feature type="signal peptide" evidence="1">
    <location>
        <begin position="1"/>
        <end position="18"/>
    </location>
</feature>
<comment type="caution">
    <text evidence="2">The sequence shown here is derived from an EMBL/GenBank/DDBJ whole genome shotgun (WGS) entry which is preliminary data.</text>
</comment>
<evidence type="ECO:0000313" key="3">
    <source>
        <dbReference type="Proteomes" id="UP001147760"/>
    </source>
</evidence>
<organism evidence="2 3">
    <name type="scientific">Penicillium desertorum</name>
    <dbReference type="NCBI Taxonomy" id="1303715"/>
    <lineage>
        <taxon>Eukaryota</taxon>
        <taxon>Fungi</taxon>
        <taxon>Dikarya</taxon>
        <taxon>Ascomycota</taxon>
        <taxon>Pezizomycotina</taxon>
        <taxon>Eurotiomycetes</taxon>
        <taxon>Eurotiomycetidae</taxon>
        <taxon>Eurotiales</taxon>
        <taxon>Aspergillaceae</taxon>
        <taxon>Penicillium</taxon>
    </lineage>
</organism>
<reference evidence="2" key="1">
    <citation type="submission" date="2022-12" db="EMBL/GenBank/DDBJ databases">
        <authorList>
            <person name="Petersen C."/>
        </authorList>
    </citation>
    <scope>NUCLEOTIDE SEQUENCE</scope>
    <source>
        <strain evidence="2">IBT 17660</strain>
    </source>
</reference>